<evidence type="ECO:0000313" key="3">
    <source>
        <dbReference type="Proteomes" id="UP000308199"/>
    </source>
</evidence>
<evidence type="ECO:0000259" key="1">
    <source>
        <dbReference type="PROSITE" id="PS50011"/>
    </source>
</evidence>
<name>A0A4S4L4B7_9AGAM</name>
<dbReference type="OrthoDB" id="346907at2759"/>
<dbReference type="PROSITE" id="PS50011">
    <property type="entry name" value="PROTEIN_KINASE_DOM"/>
    <property type="match status" value="2"/>
</dbReference>
<gene>
    <name evidence="2" type="ORF">EW145_g4263</name>
</gene>
<keyword evidence="3" id="KW-1185">Reference proteome</keyword>
<organism evidence="2 3">
    <name type="scientific">Phellinidium pouzarii</name>
    <dbReference type="NCBI Taxonomy" id="167371"/>
    <lineage>
        <taxon>Eukaryota</taxon>
        <taxon>Fungi</taxon>
        <taxon>Dikarya</taxon>
        <taxon>Basidiomycota</taxon>
        <taxon>Agaricomycotina</taxon>
        <taxon>Agaricomycetes</taxon>
        <taxon>Hymenochaetales</taxon>
        <taxon>Hymenochaetaceae</taxon>
        <taxon>Phellinidium</taxon>
    </lineage>
</organism>
<evidence type="ECO:0000313" key="2">
    <source>
        <dbReference type="EMBL" id="THH06165.1"/>
    </source>
</evidence>
<comment type="caution">
    <text evidence="2">The sequence shown here is derived from an EMBL/GenBank/DDBJ whole genome shotgun (WGS) entry which is preliminary data.</text>
</comment>
<dbReference type="Gene3D" id="1.10.510.10">
    <property type="entry name" value="Transferase(Phosphotransferase) domain 1"/>
    <property type="match status" value="2"/>
</dbReference>
<sequence length="627" mass="70678">MTENDENLQYVINKLGHLNLGGRITFDNENQFYSKGGFGEVYTGTLKLLRGGQVRVAIKRLRFAQNQDIFFKKIVAKELYIWAKLDHKNVLALKGFIIEKTGFPSLISEWMENGTVLEFVKSHPDDRNVARSILGIAEGLAYLHEMDVIHSDMKSDNVLVSSSGDPKICDFGISRAINATQVRLGGNTTFLNGAPGTAQWMAQELILQGHIYTKSSKEADVWAFGMTIYELLVKDYPYGRYAGLPQVIAFAIQKKLPSPPNSLDSLSQWKKEVWRICNRCWDFDPAQRITMVDVVRDLLSFNLPLTENPLETLRRTLDMLSHRNLEGSVTFDSHEHVIYHGGYGELYTGVLRLRGGGQSKVVIKRLRFSLKHINDAAENMARNICVWSKLDHENVLALSGFITEENGFPSLVSEYMEDGTLSDYVKTNPECDVMRLIMGIADGLAYLHENDVIHTDLKPGSVLVSSSGDAKIYNFSISRGMWLGGSAMDIGVPMGSIRWMAYELITGDVIDTKHTKESDVWSFGMTVYEMMAKELPYARFRHNGQVIVTLMRKILPTRPASLNAWPEEKQRLWNICESCWNFDPSQRPTMAEIVKQVKAIRHVSLQTCPNNFASSVDDSQLLVTAVV</sequence>
<dbReference type="InterPro" id="IPR011009">
    <property type="entry name" value="Kinase-like_dom_sf"/>
</dbReference>
<dbReference type="InterPro" id="IPR001245">
    <property type="entry name" value="Ser-Thr/Tyr_kinase_cat_dom"/>
</dbReference>
<dbReference type="EMBL" id="SGPK01000211">
    <property type="protein sequence ID" value="THH06165.1"/>
    <property type="molecule type" value="Genomic_DNA"/>
</dbReference>
<dbReference type="InterPro" id="IPR000719">
    <property type="entry name" value="Prot_kinase_dom"/>
</dbReference>
<dbReference type="AlphaFoldDB" id="A0A4S4L4B7"/>
<dbReference type="SUPFAM" id="SSF56112">
    <property type="entry name" value="Protein kinase-like (PK-like)"/>
    <property type="match status" value="2"/>
</dbReference>
<dbReference type="PROSITE" id="PS00108">
    <property type="entry name" value="PROTEIN_KINASE_ST"/>
    <property type="match status" value="1"/>
</dbReference>
<feature type="domain" description="Protein kinase" evidence="1">
    <location>
        <begin position="27"/>
        <end position="302"/>
    </location>
</feature>
<feature type="domain" description="Protein kinase" evidence="1">
    <location>
        <begin position="332"/>
        <end position="605"/>
    </location>
</feature>
<dbReference type="PANTHER" id="PTHR44329">
    <property type="entry name" value="SERINE/THREONINE-PROTEIN KINASE TNNI3K-RELATED"/>
    <property type="match status" value="1"/>
</dbReference>
<reference evidence="2 3" key="1">
    <citation type="submission" date="2019-02" db="EMBL/GenBank/DDBJ databases">
        <title>Genome sequencing of the rare red list fungi Phellinidium pouzarii.</title>
        <authorList>
            <person name="Buettner E."/>
            <person name="Kellner H."/>
        </authorList>
    </citation>
    <scope>NUCLEOTIDE SEQUENCE [LARGE SCALE GENOMIC DNA]</scope>
    <source>
        <strain evidence="2 3">DSM 108285</strain>
    </source>
</reference>
<dbReference type="InterPro" id="IPR008271">
    <property type="entry name" value="Ser/Thr_kinase_AS"/>
</dbReference>
<proteinExistence type="predicted"/>
<accession>A0A4S4L4B7</accession>
<dbReference type="GO" id="GO:0004674">
    <property type="term" value="F:protein serine/threonine kinase activity"/>
    <property type="evidence" value="ECO:0007669"/>
    <property type="project" value="TreeGrafter"/>
</dbReference>
<protein>
    <recommendedName>
        <fullName evidence="1">Protein kinase domain-containing protein</fullName>
    </recommendedName>
</protein>
<dbReference type="GO" id="GO:0005524">
    <property type="term" value="F:ATP binding"/>
    <property type="evidence" value="ECO:0007669"/>
    <property type="project" value="InterPro"/>
</dbReference>
<dbReference type="Proteomes" id="UP000308199">
    <property type="component" value="Unassembled WGS sequence"/>
</dbReference>
<dbReference type="Pfam" id="PF07714">
    <property type="entry name" value="PK_Tyr_Ser-Thr"/>
    <property type="match status" value="2"/>
</dbReference>
<dbReference type="InterPro" id="IPR051681">
    <property type="entry name" value="Ser/Thr_Kinases-Pseudokinases"/>
</dbReference>
<dbReference type="SMART" id="SM00220">
    <property type="entry name" value="S_TKc"/>
    <property type="match status" value="2"/>
</dbReference>
<dbReference type="PANTHER" id="PTHR44329:SF214">
    <property type="entry name" value="PROTEIN KINASE DOMAIN-CONTAINING PROTEIN"/>
    <property type="match status" value="1"/>
</dbReference>